<feature type="transmembrane region" description="Helical" evidence="8">
    <location>
        <begin position="82"/>
        <end position="102"/>
    </location>
</feature>
<evidence type="ECO:0000313" key="12">
    <source>
        <dbReference type="Proteomes" id="UP001500124"/>
    </source>
</evidence>
<dbReference type="SUPFAM" id="SSF90123">
    <property type="entry name" value="ABC transporter transmembrane region"/>
    <property type="match status" value="1"/>
</dbReference>
<dbReference type="InterPro" id="IPR027417">
    <property type="entry name" value="P-loop_NTPase"/>
</dbReference>
<organism evidence="11 12">
    <name type="scientific">Streptomyces similanensis</name>
    <dbReference type="NCBI Taxonomy" id="1274988"/>
    <lineage>
        <taxon>Bacteria</taxon>
        <taxon>Bacillati</taxon>
        <taxon>Actinomycetota</taxon>
        <taxon>Actinomycetes</taxon>
        <taxon>Kitasatosporales</taxon>
        <taxon>Streptomycetaceae</taxon>
        <taxon>Streptomyces</taxon>
    </lineage>
</organism>
<protein>
    <submittedName>
        <fullName evidence="11">ABC transporter ATP-binding protein</fullName>
    </submittedName>
</protein>
<dbReference type="InterPro" id="IPR017871">
    <property type="entry name" value="ABC_transporter-like_CS"/>
</dbReference>
<feature type="transmembrane region" description="Helical" evidence="8">
    <location>
        <begin position="160"/>
        <end position="181"/>
    </location>
</feature>
<evidence type="ECO:0000313" key="11">
    <source>
        <dbReference type="EMBL" id="GAA5041131.1"/>
    </source>
</evidence>
<dbReference type="InterPro" id="IPR039421">
    <property type="entry name" value="Type_1_exporter"/>
</dbReference>
<feature type="transmembrane region" description="Helical" evidence="8">
    <location>
        <begin position="187"/>
        <end position="204"/>
    </location>
</feature>
<keyword evidence="2 8" id="KW-0812">Transmembrane</keyword>
<feature type="domain" description="ABC transporter" evidence="9">
    <location>
        <begin position="393"/>
        <end position="627"/>
    </location>
</feature>
<evidence type="ECO:0000256" key="3">
    <source>
        <dbReference type="ARBA" id="ARBA00022741"/>
    </source>
</evidence>
<keyword evidence="6 8" id="KW-0472">Membrane</keyword>
<dbReference type="Pfam" id="PF00664">
    <property type="entry name" value="ABC_membrane"/>
    <property type="match status" value="1"/>
</dbReference>
<feature type="domain" description="ABC transmembrane type-1" evidence="10">
    <location>
        <begin position="46"/>
        <end position="327"/>
    </location>
</feature>
<dbReference type="SUPFAM" id="SSF52540">
    <property type="entry name" value="P-loop containing nucleoside triphosphate hydrolases"/>
    <property type="match status" value="1"/>
</dbReference>
<name>A0ABP9JQL9_9ACTN</name>
<dbReference type="SMART" id="SM00382">
    <property type="entry name" value="AAA"/>
    <property type="match status" value="1"/>
</dbReference>
<dbReference type="EMBL" id="BAABKC010000001">
    <property type="protein sequence ID" value="GAA5041131.1"/>
    <property type="molecule type" value="Genomic_DNA"/>
</dbReference>
<feature type="transmembrane region" description="Helical" evidence="8">
    <location>
        <begin position="270"/>
        <end position="293"/>
    </location>
</feature>
<comment type="subcellular location">
    <subcellularLocation>
        <location evidence="1">Cell membrane</location>
        <topology evidence="1">Multi-pass membrane protein</topology>
    </subcellularLocation>
</comment>
<dbReference type="PROSITE" id="PS50929">
    <property type="entry name" value="ABC_TM1F"/>
    <property type="match status" value="1"/>
</dbReference>
<evidence type="ECO:0000256" key="2">
    <source>
        <dbReference type="ARBA" id="ARBA00022692"/>
    </source>
</evidence>
<dbReference type="InterPro" id="IPR003439">
    <property type="entry name" value="ABC_transporter-like_ATP-bd"/>
</dbReference>
<dbReference type="InterPro" id="IPR036640">
    <property type="entry name" value="ABC1_TM_sf"/>
</dbReference>
<sequence>MTVLNRPSMGPIRLRPGDESLQRQQVRPGTVRRILPYARPYRWQVVLLLTVTAADACIAAASPLILKFIIDHGILPGHLRVVVWLSLALAGLAVVNAGVVYLQSWCSGRVGEGVVYELRTQVFAHVQQQPVAFFTRTQTGKLISRLNTDVAGARQAVTTLLTQAVSTVLTLVLVLGAMFYLSWQITVAALVMIPLFLIPARLLTRRMQRMTRSLMEQDAEMSSMMTERFNVSGALLAKLYGRPQDEEELFAGKAAQVRDLAIKLVVWGRLLPIVVTVLTTFTTALVYGLGGALTIDGTIEFGTLVAMVALLMRLYGPVNELSTMQATATVALVSFDRVFEVLDLKPLITERPDAKELLPAAGAAAAAPDIEFAGVTFRYPGADEVSMASLEAIPSRKRERSDAPAQDVLHELSFRAPAGKLTALVGPSGAGKTTITQLVPRMYDPNTGTVRIGGHDIRDLTLASLRENVGVVTQESHLFHDTLRANLSYARPGADEQELIEACRAALMWDTIAALPEGLDTVVGDRGYRLSGGEKQRIALARLLLKAPPIVVLDEATAHLDSESEAAIQQALKTALAGRTSLVIAHRLSTIREADQILVVENGRIRESGTHEELLAAAGLYADLYHTQFSHQATVRKPAGPGPAPSAVIAGGARPGS</sequence>
<proteinExistence type="predicted"/>
<dbReference type="CDD" id="cd18550">
    <property type="entry name" value="ABC_6TM_exporter_like"/>
    <property type="match status" value="1"/>
</dbReference>
<feature type="transmembrane region" description="Helical" evidence="8">
    <location>
        <begin position="45"/>
        <end position="70"/>
    </location>
</feature>
<dbReference type="PROSITE" id="PS00211">
    <property type="entry name" value="ABC_TRANSPORTER_1"/>
    <property type="match status" value="1"/>
</dbReference>
<evidence type="ECO:0000256" key="8">
    <source>
        <dbReference type="SAM" id="Phobius"/>
    </source>
</evidence>
<dbReference type="PANTHER" id="PTHR43394">
    <property type="entry name" value="ATP-DEPENDENT PERMEASE MDL1, MITOCHONDRIAL"/>
    <property type="match status" value="1"/>
</dbReference>
<evidence type="ECO:0000256" key="5">
    <source>
        <dbReference type="ARBA" id="ARBA00022989"/>
    </source>
</evidence>
<evidence type="ECO:0000256" key="1">
    <source>
        <dbReference type="ARBA" id="ARBA00004651"/>
    </source>
</evidence>
<dbReference type="Pfam" id="PF00005">
    <property type="entry name" value="ABC_tran"/>
    <property type="match status" value="1"/>
</dbReference>
<gene>
    <name evidence="11" type="ORF">GCM10023336_00960</name>
</gene>
<evidence type="ECO:0000259" key="9">
    <source>
        <dbReference type="PROSITE" id="PS50893"/>
    </source>
</evidence>
<dbReference type="Gene3D" id="1.20.1560.10">
    <property type="entry name" value="ABC transporter type 1, transmembrane domain"/>
    <property type="match status" value="1"/>
</dbReference>
<feature type="region of interest" description="Disordered" evidence="7">
    <location>
        <begin position="634"/>
        <end position="657"/>
    </location>
</feature>
<dbReference type="Gene3D" id="3.40.50.300">
    <property type="entry name" value="P-loop containing nucleotide triphosphate hydrolases"/>
    <property type="match status" value="1"/>
</dbReference>
<evidence type="ECO:0000259" key="10">
    <source>
        <dbReference type="PROSITE" id="PS50929"/>
    </source>
</evidence>
<dbReference type="InterPro" id="IPR003593">
    <property type="entry name" value="AAA+_ATPase"/>
</dbReference>
<dbReference type="GO" id="GO:0005524">
    <property type="term" value="F:ATP binding"/>
    <property type="evidence" value="ECO:0007669"/>
    <property type="project" value="UniProtKB-KW"/>
</dbReference>
<dbReference type="InterPro" id="IPR011527">
    <property type="entry name" value="ABC1_TM_dom"/>
</dbReference>
<keyword evidence="12" id="KW-1185">Reference proteome</keyword>
<keyword evidence="4 11" id="KW-0067">ATP-binding</keyword>
<keyword evidence="5 8" id="KW-1133">Transmembrane helix</keyword>
<dbReference type="Proteomes" id="UP001500124">
    <property type="component" value="Unassembled WGS sequence"/>
</dbReference>
<reference evidence="12" key="1">
    <citation type="journal article" date="2019" name="Int. J. Syst. Evol. Microbiol.">
        <title>The Global Catalogue of Microorganisms (GCM) 10K type strain sequencing project: providing services to taxonomists for standard genome sequencing and annotation.</title>
        <authorList>
            <consortium name="The Broad Institute Genomics Platform"/>
            <consortium name="The Broad Institute Genome Sequencing Center for Infectious Disease"/>
            <person name="Wu L."/>
            <person name="Ma J."/>
        </authorList>
    </citation>
    <scope>NUCLEOTIDE SEQUENCE [LARGE SCALE GENOMIC DNA]</scope>
    <source>
        <strain evidence="12">JCM 18410</strain>
    </source>
</reference>
<evidence type="ECO:0000256" key="4">
    <source>
        <dbReference type="ARBA" id="ARBA00022840"/>
    </source>
</evidence>
<comment type="caution">
    <text evidence="11">The sequence shown here is derived from an EMBL/GenBank/DDBJ whole genome shotgun (WGS) entry which is preliminary data.</text>
</comment>
<accession>A0ABP9JQL9</accession>
<keyword evidence="3" id="KW-0547">Nucleotide-binding</keyword>
<dbReference type="PANTHER" id="PTHR43394:SF1">
    <property type="entry name" value="ATP-BINDING CASSETTE SUB-FAMILY B MEMBER 10, MITOCHONDRIAL"/>
    <property type="match status" value="1"/>
</dbReference>
<evidence type="ECO:0000256" key="6">
    <source>
        <dbReference type="ARBA" id="ARBA00023136"/>
    </source>
</evidence>
<dbReference type="PROSITE" id="PS50893">
    <property type="entry name" value="ABC_TRANSPORTER_2"/>
    <property type="match status" value="1"/>
</dbReference>
<evidence type="ECO:0000256" key="7">
    <source>
        <dbReference type="SAM" id="MobiDB-lite"/>
    </source>
</evidence>